<gene>
    <name evidence="1" type="ORF">HMPREF2130_06710</name>
</gene>
<dbReference type="eggNOG" id="COG4385">
    <property type="taxonomic scope" value="Bacteria"/>
</dbReference>
<name>A0A096BBE6_9BURK</name>
<reference evidence="1 2" key="1">
    <citation type="submission" date="2014-07" db="EMBL/GenBank/DDBJ databases">
        <authorList>
            <person name="McCorrison J."/>
            <person name="Sanka R."/>
            <person name="Torralba M."/>
            <person name="Gillis M."/>
            <person name="Haft D.H."/>
            <person name="Methe B."/>
            <person name="Sutton G."/>
            <person name="Nelson K.E."/>
        </authorList>
    </citation>
    <scope>NUCLEOTIDE SEQUENCE [LARGE SCALE GENOMIC DNA]</scope>
    <source>
        <strain evidence="1 2">DNF00040</strain>
    </source>
</reference>
<keyword evidence="2" id="KW-1185">Reference proteome</keyword>
<dbReference type="EMBL" id="JRNI01000024">
    <property type="protein sequence ID" value="KGF30499.1"/>
    <property type="molecule type" value="Genomic_DNA"/>
</dbReference>
<protein>
    <submittedName>
        <fullName evidence="1">Tail fiber protein</fullName>
    </submittedName>
</protein>
<organism evidence="1 2">
    <name type="scientific">Oligella urethralis DNF00040</name>
    <dbReference type="NCBI Taxonomy" id="1401065"/>
    <lineage>
        <taxon>Bacteria</taxon>
        <taxon>Pseudomonadati</taxon>
        <taxon>Pseudomonadota</taxon>
        <taxon>Betaproteobacteria</taxon>
        <taxon>Burkholderiales</taxon>
        <taxon>Alcaligenaceae</taxon>
        <taxon>Oligella</taxon>
    </lineage>
</organism>
<dbReference type="AlphaFoldDB" id="A0A096BBE6"/>
<dbReference type="OrthoDB" id="90759at2"/>
<proteinExistence type="predicted"/>
<sequence length="195" mass="22364">MANDLMLTPVLASDARFRLFSDLSKRFFELDYSQLLVYLIDSVDPSALYLLGDQFSVLGDDGWLLAESNDQKRDLIKTAIELHRYKGTPWAIREVIRRLGFGEVEIIEGLGNFNYDGRYQYNGYKVYGGDETVWAVYRVILLTEPITNDQATLLRRVLKSFAPARCHLESLDYQSVPLRYNGEAFYDGNYNFGSA</sequence>
<accession>A0A096BBE6</accession>
<dbReference type="Proteomes" id="UP000029629">
    <property type="component" value="Unassembled WGS sequence"/>
</dbReference>
<evidence type="ECO:0000313" key="2">
    <source>
        <dbReference type="Proteomes" id="UP000029629"/>
    </source>
</evidence>
<dbReference type="InterPro" id="IPR006521">
    <property type="entry name" value="Tail_protein_I"/>
</dbReference>
<evidence type="ECO:0000313" key="1">
    <source>
        <dbReference type="EMBL" id="KGF30499.1"/>
    </source>
</evidence>
<comment type="caution">
    <text evidence="1">The sequence shown here is derived from an EMBL/GenBank/DDBJ whole genome shotgun (WGS) entry which is preliminary data.</text>
</comment>
<dbReference type="Pfam" id="PF09684">
    <property type="entry name" value="Tail_P2_I"/>
    <property type="match status" value="1"/>
</dbReference>
<dbReference type="RefSeq" id="WP_036559334.1">
    <property type="nucleotide sequence ID" value="NZ_JRNI01000024.1"/>
</dbReference>